<feature type="domain" description="LysM" evidence="3">
    <location>
        <begin position="1045"/>
        <end position="1094"/>
    </location>
</feature>
<dbReference type="PANTHER" id="PTHR43941:SF1">
    <property type="entry name" value="STRUCTURAL MAINTENANCE OF CHROMOSOMES PROTEIN 2"/>
    <property type="match status" value="1"/>
</dbReference>
<evidence type="ECO:0000259" key="3">
    <source>
        <dbReference type="PROSITE" id="PS51782"/>
    </source>
</evidence>
<dbReference type="EMBL" id="CP001032">
    <property type="protein sequence ID" value="ACB73575.1"/>
    <property type="molecule type" value="Genomic_DNA"/>
</dbReference>
<dbReference type="SMART" id="SM00257">
    <property type="entry name" value="LysM"/>
    <property type="match status" value="1"/>
</dbReference>
<evidence type="ECO:0000313" key="4">
    <source>
        <dbReference type="EMBL" id="ACB73575.1"/>
    </source>
</evidence>
<keyword evidence="5" id="KW-1185">Reference proteome</keyword>
<feature type="coiled-coil region" evidence="1">
    <location>
        <begin position="251"/>
        <end position="403"/>
    </location>
</feature>
<dbReference type="AlphaFoldDB" id="B1ZQ95"/>
<dbReference type="SUPFAM" id="SSF54106">
    <property type="entry name" value="LysM domain"/>
    <property type="match status" value="1"/>
</dbReference>
<dbReference type="PANTHER" id="PTHR43941">
    <property type="entry name" value="STRUCTURAL MAINTENANCE OF CHROMOSOMES PROTEIN 2"/>
    <property type="match status" value="1"/>
</dbReference>
<proteinExistence type="predicted"/>
<dbReference type="SUPFAM" id="SSF81901">
    <property type="entry name" value="HCP-like"/>
    <property type="match status" value="1"/>
</dbReference>
<feature type="signal peptide" evidence="2">
    <location>
        <begin position="1"/>
        <end position="41"/>
    </location>
</feature>
<dbReference type="eggNOG" id="COG1196">
    <property type="taxonomic scope" value="Bacteria"/>
</dbReference>
<dbReference type="InterPro" id="IPR018392">
    <property type="entry name" value="LysM"/>
</dbReference>
<dbReference type="HOGENOM" id="CLU_283982_0_0_0"/>
<dbReference type="RefSeq" id="WP_012373113.1">
    <property type="nucleotide sequence ID" value="NC_010571.1"/>
</dbReference>
<dbReference type="Gene3D" id="1.25.40.10">
    <property type="entry name" value="Tetratricopeptide repeat domain"/>
    <property type="match status" value="1"/>
</dbReference>
<organism evidence="4 5">
    <name type="scientific">Opitutus terrae (strain DSM 11246 / JCM 15787 / PB90-1)</name>
    <dbReference type="NCBI Taxonomy" id="452637"/>
    <lineage>
        <taxon>Bacteria</taxon>
        <taxon>Pseudomonadati</taxon>
        <taxon>Verrucomicrobiota</taxon>
        <taxon>Opitutia</taxon>
        <taxon>Opitutales</taxon>
        <taxon>Opitutaceae</taxon>
        <taxon>Opitutus</taxon>
    </lineage>
</organism>
<dbReference type="STRING" id="452637.Oter_0285"/>
<reference evidence="4 5" key="1">
    <citation type="journal article" date="2011" name="J. Bacteriol.">
        <title>Genome sequence of the verrucomicrobium Opitutus terrae PB90-1, an abundant inhabitant of rice paddy soil ecosystems.</title>
        <authorList>
            <person name="van Passel M.W."/>
            <person name="Kant R."/>
            <person name="Palva A."/>
            <person name="Copeland A."/>
            <person name="Lucas S."/>
            <person name="Lapidus A."/>
            <person name="Glavina del Rio T."/>
            <person name="Pitluck S."/>
            <person name="Goltsman E."/>
            <person name="Clum A."/>
            <person name="Sun H."/>
            <person name="Schmutz J."/>
            <person name="Larimer F.W."/>
            <person name="Land M.L."/>
            <person name="Hauser L."/>
            <person name="Kyrpides N."/>
            <person name="Mikhailova N."/>
            <person name="Richardson P.P."/>
            <person name="Janssen P.H."/>
            <person name="de Vos W.M."/>
            <person name="Smidt H."/>
        </authorList>
    </citation>
    <scope>NUCLEOTIDE SEQUENCE [LARGE SCALE GENOMIC DNA]</scope>
    <source>
        <strain evidence="5">DSM 11246 / JCM 15787 / PB90-1</strain>
    </source>
</reference>
<dbReference type="SMART" id="SM00671">
    <property type="entry name" value="SEL1"/>
    <property type="match status" value="1"/>
</dbReference>
<dbReference type="CDD" id="cd00118">
    <property type="entry name" value="LysM"/>
    <property type="match status" value="1"/>
</dbReference>
<evidence type="ECO:0000256" key="2">
    <source>
        <dbReference type="SAM" id="SignalP"/>
    </source>
</evidence>
<dbReference type="KEGG" id="ote:Oter_0285"/>
<dbReference type="Pfam" id="PF01476">
    <property type="entry name" value="LysM"/>
    <property type="match status" value="1"/>
</dbReference>
<gene>
    <name evidence="4" type="ordered locus">Oter_0285</name>
</gene>
<feature type="coiled-coil region" evidence="1">
    <location>
        <begin position="432"/>
        <end position="962"/>
    </location>
</feature>
<dbReference type="InterPro" id="IPR011990">
    <property type="entry name" value="TPR-like_helical_dom_sf"/>
</dbReference>
<evidence type="ECO:0000313" key="5">
    <source>
        <dbReference type="Proteomes" id="UP000007013"/>
    </source>
</evidence>
<dbReference type="InterPro" id="IPR006597">
    <property type="entry name" value="Sel1-like"/>
</dbReference>
<name>B1ZQ95_OPITP</name>
<dbReference type="PROSITE" id="PS51782">
    <property type="entry name" value="LYSM"/>
    <property type="match status" value="1"/>
</dbReference>
<dbReference type="eggNOG" id="COG1652">
    <property type="taxonomic scope" value="Bacteria"/>
</dbReference>
<keyword evidence="2" id="KW-0732">Signal</keyword>
<dbReference type="Proteomes" id="UP000007013">
    <property type="component" value="Chromosome"/>
</dbReference>
<keyword evidence="1" id="KW-0175">Coiled coil</keyword>
<feature type="chain" id="PRO_5002774447" evidence="2">
    <location>
        <begin position="42"/>
        <end position="1095"/>
    </location>
</feature>
<dbReference type="InterPro" id="IPR036779">
    <property type="entry name" value="LysM_dom_sf"/>
</dbReference>
<dbReference type="eggNOG" id="COG0790">
    <property type="taxonomic scope" value="Bacteria"/>
</dbReference>
<evidence type="ECO:0000256" key="1">
    <source>
        <dbReference type="SAM" id="Coils"/>
    </source>
</evidence>
<sequence length="1095" mass="116165">MISARWAWLGRISRMLRCTGALRCALPVLLVGFAAPSDVVAAASGSEPASIAALRSKAERGNAIAQYNLGLAFADGRQMPADLSEAYVWLTLAAQSGSRARTLDVLLRTMTPAQVEEGRRRLAELRQARPELAGAPTTPVADSAPNEVPVAASNEPSPVLAAPAIDAADDKRQLSTELAAAWKETERLESELAAARASTSELARVQAELTDAQTALAGQSAELAAARAAAEKSGRALSVAAAEHTALVAQFTETSARLQRAESELAAAREQTAVLETTRRTLDETETQLRAASERAEALQRTAANRAGSVAEAETQRAELQSRLTQLTADLAAMTTARDAAVAKAHEIANLTEERQKQATENAELVARLETATAELAKHEAEANRLATERQMLAEHVAMLERERDAGTSELTARMAAIGRELQTARQEAVAAKNLAAEKAELAAKLSTANEQLVEQKQAAAQAGAEKEALVVRVTALERELQAVNADAPARLAGLQQELDVARREATTTVKNSEAEKTELAAKLSAANEQLVEQKQAAAQAGAEKEALVVRVTALEHELQAANADAPARLAGLQQELDVARREATTTVKNGEAEKTELAAKLSAANEQLVEQKQSAAQLGAEKEALATRVAALERELQAANADAPARLAALQQELETARQEAAAAKALVEATARAKTQAESELSALEGKYQQLLTSVSAQESELEKLRTAAAEVEPVRAAQAAAVEQVSALQRELAAAQAARDEAAARLATAAAAAREASTDSTTIAQLTAANQTLSARLEAATAAAGELAQIREQLAAATAEQGRVASQLTEVTSENDRLRTALSQAESARVPDVRRELETAQRALAETRQRLEIVAAEVGALRSQATAAAELTTRVRQLESENAELAALRQPAARTAELEAQVRQLEADNAALAVKAVAPMPSARSEQTEEKLETALRSYALLTAERDELLRRVDELTARIPSGDLQQQLKDANAELTTLRPQAAQVPELEGRIRQLESDNTALVVRVRSAAPTRPVVATVVRPEPAPATSAPAPAPVAPVVRTHVVVFGDTLSGIARQYYGNGNRWPELLAANRDVLRDEHSLVVGRTLRIP</sequence>
<protein>
    <submittedName>
        <fullName evidence="4">Peptidoglycan-binding LysM</fullName>
    </submittedName>
</protein>
<accession>B1ZQ95</accession>
<dbReference type="Gene3D" id="3.10.350.10">
    <property type="entry name" value="LysM domain"/>
    <property type="match status" value="1"/>
</dbReference>